<dbReference type="PATRIC" id="fig|1423763.3.peg.720"/>
<dbReference type="AlphaFoldDB" id="A0A0R1U8G1"/>
<dbReference type="GO" id="GO:0004386">
    <property type="term" value="F:helicase activity"/>
    <property type="evidence" value="ECO:0007669"/>
    <property type="project" value="UniProtKB-KW"/>
</dbReference>
<keyword evidence="1" id="KW-0547">Nucleotide-binding</keyword>
<proteinExistence type="predicted"/>
<gene>
    <name evidence="1" type="ORF">FC46_GL000715</name>
</gene>
<dbReference type="Proteomes" id="UP000051036">
    <property type="component" value="Unassembled WGS sequence"/>
</dbReference>
<keyword evidence="1" id="KW-0347">Helicase</keyword>
<sequence>MDYQEDKKAHNKETFELKDELSFVLRTVIQTTRPEERYLVNYLINNFLKRRDADQVSGLRANFSIDKTHYSSGYSYIKIKSNHRESMRTKVFLFAEPYSAEDFIQKMANKWRVIFISATAKNDSIFSNFDLRWLKDNVKHMCINNPNDEKILNAENTFQREKYKKKVKVHLEKIKTKPVPGKSSYFQYFADLCSEKKTTEDLLSIYNEYLQAYSVQEDFGFFRDLDFFKAIIKMCRLNQSDPSLQSFITYRNTTTSEQQVEFISKLLKFVGLEKYSDCVKEISAKNDDQLAIIKRIWSKEQFCILITSFNSMDRGVNLQYPINEAFLKKYPMVINLDSAQKRKLEKDIDGTYLEAPTHLYHGFSSENIVKETLNVISEMESLSNHGDISRKKAKLNIEKYIVNHRIIEKLSAGMPALIAKEVILE</sequence>
<comment type="caution">
    <text evidence="1">The sequence shown here is derived from an EMBL/GenBank/DDBJ whole genome shotgun (WGS) entry which is preliminary data.</text>
</comment>
<keyword evidence="1" id="KW-0378">Hydrolase</keyword>
<keyword evidence="1" id="KW-0067">ATP-binding</keyword>
<dbReference type="STRING" id="1423763.FC46_GL000715"/>
<evidence type="ECO:0000313" key="1">
    <source>
        <dbReference type="EMBL" id="KRL89613.1"/>
    </source>
</evidence>
<protein>
    <submittedName>
        <fullName evidence="1">Helicase</fullName>
    </submittedName>
</protein>
<dbReference type="EMBL" id="AZFM01000020">
    <property type="protein sequence ID" value="KRL89613.1"/>
    <property type="molecule type" value="Genomic_DNA"/>
</dbReference>
<name>A0A0R1U8G1_9LACO</name>
<accession>A0A0R1U8G1</accession>
<organism evidence="1 2">
    <name type="scientific">Lactobacillus kalixensis DSM 16043</name>
    <dbReference type="NCBI Taxonomy" id="1423763"/>
    <lineage>
        <taxon>Bacteria</taxon>
        <taxon>Bacillati</taxon>
        <taxon>Bacillota</taxon>
        <taxon>Bacilli</taxon>
        <taxon>Lactobacillales</taxon>
        <taxon>Lactobacillaceae</taxon>
        <taxon>Lactobacillus</taxon>
    </lineage>
</organism>
<evidence type="ECO:0000313" key="2">
    <source>
        <dbReference type="Proteomes" id="UP000051036"/>
    </source>
</evidence>
<reference evidence="1 2" key="1">
    <citation type="journal article" date="2015" name="Genome Announc.">
        <title>Expanding the biotechnology potential of lactobacilli through comparative genomics of 213 strains and associated genera.</title>
        <authorList>
            <person name="Sun Z."/>
            <person name="Harris H.M."/>
            <person name="McCann A."/>
            <person name="Guo C."/>
            <person name="Argimon S."/>
            <person name="Zhang W."/>
            <person name="Yang X."/>
            <person name="Jeffery I.B."/>
            <person name="Cooney J.C."/>
            <person name="Kagawa T.F."/>
            <person name="Liu W."/>
            <person name="Song Y."/>
            <person name="Salvetti E."/>
            <person name="Wrobel A."/>
            <person name="Rasinkangas P."/>
            <person name="Parkhill J."/>
            <person name="Rea M.C."/>
            <person name="O'Sullivan O."/>
            <person name="Ritari J."/>
            <person name="Douillard F.P."/>
            <person name="Paul Ross R."/>
            <person name="Yang R."/>
            <person name="Briner A.E."/>
            <person name="Felis G.E."/>
            <person name="de Vos W.M."/>
            <person name="Barrangou R."/>
            <person name="Klaenhammer T.R."/>
            <person name="Caufield P.W."/>
            <person name="Cui Y."/>
            <person name="Zhang H."/>
            <person name="O'Toole P.W."/>
        </authorList>
    </citation>
    <scope>NUCLEOTIDE SEQUENCE [LARGE SCALE GENOMIC DNA]</scope>
    <source>
        <strain evidence="1 2">DSM 16043</strain>
    </source>
</reference>
<keyword evidence="2" id="KW-1185">Reference proteome</keyword>